<evidence type="ECO:0000313" key="4">
    <source>
        <dbReference type="EMBL" id="KAK1642912.1"/>
    </source>
</evidence>
<organism evidence="4 5">
    <name type="scientific">Lolium multiflorum</name>
    <name type="common">Italian ryegrass</name>
    <name type="synonym">Lolium perenne subsp. multiflorum</name>
    <dbReference type="NCBI Taxonomy" id="4521"/>
    <lineage>
        <taxon>Eukaryota</taxon>
        <taxon>Viridiplantae</taxon>
        <taxon>Streptophyta</taxon>
        <taxon>Embryophyta</taxon>
        <taxon>Tracheophyta</taxon>
        <taxon>Spermatophyta</taxon>
        <taxon>Magnoliopsida</taxon>
        <taxon>Liliopsida</taxon>
        <taxon>Poales</taxon>
        <taxon>Poaceae</taxon>
        <taxon>BOP clade</taxon>
        <taxon>Pooideae</taxon>
        <taxon>Poodae</taxon>
        <taxon>Poeae</taxon>
        <taxon>Poeae Chloroplast Group 2 (Poeae type)</taxon>
        <taxon>Loliodinae</taxon>
        <taxon>Loliinae</taxon>
        <taxon>Lolium</taxon>
    </lineage>
</organism>
<dbReference type="Pfam" id="PF14392">
    <property type="entry name" value="zf-CCHC_4"/>
    <property type="match status" value="1"/>
</dbReference>
<proteinExistence type="predicted"/>
<keyword evidence="5" id="KW-1185">Reference proteome</keyword>
<dbReference type="Proteomes" id="UP001231189">
    <property type="component" value="Unassembled WGS sequence"/>
</dbReference>
<feature type="domain" description="DUF4283" evidence="2">
    <location>
        <begin position="45"/>
        <end position="125"/>
    </location>
</feature>
<name>A0AAD8S2P7_LOLMU</name>
<feature type="compositionally biased region" description="Basic and acidic residues" evidence="1">
    <location>
        <begin position="407"/>
        <end position="418"/>
    </location>
</feature>
<dbReference type="EMBL" id="JAUUTY010000004">
    <property type="protein sequence ID" value="KAK1642912.1"/>
    <property type="molecule type" value="Genomic_DNA"/>
</dbReference>
<evidence type="ECO:0000259" key="3">
    <source>
        <dbReference type="Pfam" id="PF14392"/>
    </source>
</evidence>
<sequence length="443" mass="48778">MQSKLGEEEERAAEGVDSMMGRLNLLADVTDVVEMSDDEDEDGAEPVKWSLVGKVLSPNVVHIQTIRAAMRPAWGNPRGLRIKHAGDNVFLADFANKADRDWVQAGTPWMVGNRHVVLLQDYDPRLWPSDVRFDSMSIWTRILDLPFGWMNNKKGLKIAKIIDKHCLVDVDEFGEASGTFLRARVAIPIDQPLRRWVTIRRDGHDERFNLQYEKLPFYCFSCGLIGHGELECKIPADRDALGKLPFDRNLRAPEEHRRRVQSFGQAAASASWNSGSKEKAHGCKKSGPSSATSRTSVEGEALKSGEQVVNSPPAKVNVGKDHSKVAEIARKLFPGTSSSQVQAQKKRKPSEGGGAVASGQALEGEKIDLIDKDMALALVPVGEGRVADSVFSTLGFATSSQGHEKKHRSERDLSKRHETVDCTHAQGGQTLEAGLPFQPCNDQ</sequence>
<gene>
    <name evidence="4" type="ORF">QYE76_060717</name>
</gene>
<evidence type="ECO:0008006" key="6">
    <source>
        <dbReference type="Google" id="ProtNLM"/>
    </source>
</evidence>
<dbReference type="Pfam" id="PF14111">
    <property type="entry name" value="DUF4283"/>
    <property type="match status" value="1"/>
</dbReference>
<dbReference type="InterPro" id="IPR025836">
    <property type="entry name" value="Zn_knuckle_CX2CX4HX4C"/>
</dbReference>
<feature type="compositionally biased region" description="Polar residues" evidence="1">
    <location>
        <begin position="287"/>
        <end position="296"/>
    </location>
</feature>
<reference evidence="4" key="1">
    <citation type="submission" date="2023-07" db="EMBL/GenBank/DDBJ databases">
        <title>A chromosome-level genome assembly of Lolium multiflorum.</title>
        <authorList>
            <person name="Chen Y."/>
            <person name="Copetti D."/>
            <person name="Kolliker R."/>
            <person name="Studer B."/>
        </authorList>
    </citation>
    <scope>NUCLEOTIDE SEQUENCE</scope>
    <source>
        <strain evidence="4">02402/16</strain>
        <tissue evidence="4">Leaf</tissue>
    </source>
</reference>
<evidence type="ECO:0000256" key="1">
    <source>
        <dbReference type="SAM" id="MobiDB-lite"/>
    </source>
</evidence>
<feature type="region of interest" description="Disordered" evidence="1">
    <location>
        <begin position="256"/>
        <end position="321"/>
    </location>
</feature>
<dbReference type="AlphaFoldDB" id="A0AAD8S2P7"/>
<evidence type="ECO:0000259" key="2">
    <source>
        <dbReference type="Pfam" id="PF14111"/>
    </source>
</evidence>
<feature type="region of interest" description="Disordered" evidence="1">
    <location>
        <begin position="396"/>
        <end position="418"/>
    </location>
</feature>
<protein>
    <recommendedName>
        <fullName evidence="6">CCHC-type domain-containing protein</fullName>
    </recommendedName>
</protein>
<feature type="domain" description="Zinc knuckle CX2CX4HX4C" evidence="3">
    <location>
        <begin position="189"/>
        <end position="233"/>
    </location>
</feature>
<comment type="caution">
    <text evidence="4">The sequence shown here is derived from an EMBL/GenBank/DDBJ whole genome shotgun (WGS) entry which is preliminary data.</text>
</comment>
<dbReference type="PANTHER" id="PTHR31286">
    <property type="entry name" value="GLYCINE-RICH CELL WALL STRUCTURAL PROTEIN 1.8-LIKE"/>
    <property type="match status" value="1"/>
</dbReference>
<feature type="compositionally biased region" description="Polar residues" evidence="1">
    <location>
        <begin position="262"/>
        <end position="275"/>
    </location>
</feature>
<evidence type="ECO:0000313" key="5">
    <source>
        <dbReference type="Proteomes" id="UP001231189"/>
    </source>
</evidence>
<dbReference type="InterPro" id="IPR025558">
    <property type="entry name" value="DUF4283"/>
</dbReference>
<accession>A0AAD8S2P7</accession>
<feature type="region of interest" description="Disordered" evidence="1">
    <location>
        <begin position="336"/>
        <end position="359"/>
    </location>
</feature>
<dbReference type="PANTHER" id="PTHR31286:SF166">
    <property type="entry name" value="OS01G0177800 PROTEIN"/>
    <property type="match status" value="1"/>
</dbReference>
<dbReference type="InterPro" id="IPR040256">
    <property type="entry name" value="At4g02000-like"/>
</dbReference>